<evidence type="ECO:0000313" key="4">
    <source>
        <dbReference type="Proteomes" id="UP001501844"/>
    </source>
</evidence>
<dbReference type="SUPFAM" id="SSF50156">
    <property type="entry name" value="PDZ domain-like"/>
    <property type="match status" value="1"/>
</dbReference>
<feature type="domain" description="PDZ" evidence="2">
    <location>
        <begin position="321"/>
        <end position="400"/>
    </location>
</feature>
<accession>A0ABP8G2W5</accession>
<keyword evidence="4" id="KW-1185">Reference proteome</keyword>
<evidence type="ECO:0000313" key="3">
    <source>
        <dbReference type="EMBL" id="GAA4315936.1"/>
    </source>
</evidence>
<name>A0ABP8G2W5_9BACT</name>
<dbReference type="RefSeq" id="WP_345169591.1">
    <property type="nucleotide sequence ID" value="NZ_BAABGX010000003.1"/>
</dbReference>
<dbReference type="Pfam" id="PF17820">
    <property type="entry name" value="PDZ_6"/>
    <property type="match status" value="1"/>
</dbReference>
<dbReference type="InterPro" id="IPR001478">
    <property type="entry name" value="PDZ"/>
</dbReference>
<dbReference type="SMART" id="SM00228">
    <property type="entry name" value="PDZ"/>
    <property type="match status" value="1"/>
</dbReference>
<dbReference type="Proteomes" id="UP001501844">
    <property type="component" value="Unassembled WGS sequence"/>
</dbReference>
<keyword evidence="1" id="KW-0732">Signal</keyword>
<feature type="chain" id="PRO_5045479384" description="PDZ domain-containing protein" evidence="1">
    <location>
        <begin position="21"/>
        <end position="413"/>
    </location>
</feature>
<dbReference type="InterPro" id="IPR036034">
    <property type="entry name" value="PDZ_sf"/>
</dbReference>
<gene>
    <name evidence="3" type="ORF">GCM10023183_36960</name>
</gene>
<proteinExistence type="predicted"/>
<dbReference type="Gene3D" id="2.30.42.10">
    <property type="match status" value="1"/>
</dbReference>
<dbReference type="Gene3D" id="2.40.70.10">
    <property type="entry name" value="Acid Proteases"/>
    <property type="match status" value="2"/>
</dbReference>
<organism evidence="3 4">
    <name type="scientific">Nibribacter koreensis</name>
    <dbReference type="NCBI Taxonomy" id="1084519"/>
    <lineage>
        <taxon>Bacteria</taxon>
        <taxon>Pseudomonadati</taxon>
        <taxon>Bacteroidota</taxon>
        <taxon>Cytophagia</taxon>
        <taxon>Cytophagales</taxon>
        <taxon>Hymenobacteraceae</taxon>
        <taxon>Nibribacter</taxon>
    </lineage>
</organism>
<evidence type="ECO:0000259" key="2">
    <source>
        <dbReference type="SMART" id="SM00228"/>
    </source>
</evidence>
<sequence>MPLRHFLTLCFVLASPLLFAQQVEVEEFKFPAHKTSVKIPFKLVHNLVVIPVNINNSKPLNFVVDTGVETSLLTEIGRDDSIILNNVRPLSLRGLGKGESIQAMNSSGNRIHFSGIEAKGQQMLVLMENIFSLSTRLGVEIHGIIGYTLFKSFVVEIDYKHKILTLYKPGTYPDKRLKKASRLPLTIENAKPYVDAQITTADGVKHPLRLVIDSGLSTTMLLYLPSIPVMKVPQPNIDAYLGRGLNGEIHGRIGRVESLQLGTFTLRRPPASFPDSISIQHALNLKNRNGNLGADILQRFKVVFDYQNSQMFLTQNSKYNDPFFFNLSGLEIITPIPGLNYFTVSDVLPNSAGHKAGLQRGDALLSIEGVNCATKTLEQILYTFQSKPGRKIKLEIRRDAATIKTTMYLNDVI</sequence>
<feature type="signal peptide" evidence="1">
    <location>
        <begin position="1"/>
        <end position="20"/>
    </location>
</feature>
<dbReference type="EMBL" id="BAABGX010000003">
    <property type="protein sequence ID" value="GAA4315936.1"/>
    <property type="molecule type" value="Genomic_DNA"/>
</dbReference>
<dbReference type="InterPro" id="IPR021109">
    <property type="entry name" value="Peptidase_aspartic_dom_sf"/>
</dbReference>
<dbReference type="Pfam" id="PF13650">
    <property type="entry name" value="Asp_protease_2"/>
    <property type="match status" value="1"/>
</dbReference>
<protein>
    <recommendedName>
        <fullName evidence="2">PDZ domain-containing protein</fullName>
    </recommendedName>
</protein>
<evidence type="ECO:0000256" key="1">
    <source>
        <dbReference type="SAM" id="SignalP"/>
    </source>
</evidence>
<dbReference type="InterPro" id="IPR041489">
    <property type="entry name" value="PDZ_6"/>
</dbReference>
<comment type="caution">
    <text evidence="3">The sequence shown here is derived from an EMBL/GenBank/DDBJ whole genome shotgun (WGS) entry which is preliminary data.</text>
</comment>
<reference evidence="4" key="1">
    <citation type="journal article" date="2019" name="Int. J. Syst. Evol. Microbiol.">
        <title>The Global Catalogue of Microorganisms (GCM) 10K type strain sequencing project: providing services to taxonomists for standard genome sequencing and annotation.</title>
        <authorList>
            <consortium name="The Broad Institute Genomics Platform"/>
            <consortium name="The Broad Institute Genome Sequencing Center for Infectious Disease"/>
            <person name="Wu L."/>
            <person name="Ma J."/>
        </authorList>
    </citation>
    <scope>NUCLEOTIDE SEQUENCE [LARGE SCALE GENOMIC DNA]</scope>
    <source>
        <strain evidence="4">JCM 17917</strain>
    </source>
</reference>